<accession>A0ABW8JIQ7</accession>
<proteinExistence type="predicted"/>
<name>A0ABW8JIQ7_9GAMM</name>
<evidence type="ECO:0000313" key="2">
    <source>
        <dbReference type="Proteomes" id="UP001620461"/>
    </source>
</evidence>
<protein>
    <submittedName>
        <fullName evidence="1">Uncharacterized protein</fullName>
    </submittedName>
</protein>
<keyword evidence="2" id="KW-1185">Reference proteome</keyword>
<gene>
    <name evidence="1" type="ORF">ISP15_10310</name>
</gene>
<organism evidence="1 2">
    <name type="scientific">Dyella jejuensis</name>
    <dbReference type="NCBI Taxonomy" id="1432009"/>
    <lineage>
        <taxon>Bacteria</taxon>
        <taxon>Pseudomonadati</taxon>
        <taxon>Pseudomonadota</taxon>
        <taxon>Gammaproteobacteria</taxon>
        <taxon>Lysobacterales</taxon>
        <taxon>Rhodanobacteraceae</taxon>
        <taxon>Dyella</taxon>
    </lineage>
</organism>
<reference evidence="1 2" key="1">
    <citation type="submission" date="2020-10" db="EMBL/GenBank/DDBJ databases">
        <title>Phylogeny of dyella-like bacteria.</title>
        <authorList>
            <person name="Fu J."/>
        </authorList>
    </citation>
    <scope>NUCLEOTIDE SEQUENCE [LARGE SCALE GENOMIC DNA]</scope>
    <source>
        <strain evidence="1 2">JP1</strain>
    </source>
</reference>
<sequence>MKFALVLPLATNGSAHREPVAIDALRLAPSDWEKNHRLHGHGQRSDILHRWQDGKAWARTPRGERIESRRLSPTIIDAMLDGQPRFLSDLWCCDPIRWPATLRYFARSRLNICSPRCRC</sequence>
<comment type="caution">
    <text evidence="1">The sequence shown here is derived from an EMBL/GenBank/DDBJ whole genome shotgun (WGS) entry which is preliminary data.</text>
</comment>
<dbReference type="Proteomes" id="UP001620461">
    <property type="component" value="Unassembled WGS sequence"/>
</dbReference>
<evidence type="ECO:0000313" key="1">
    <source>
        <dbReference type="EMBL" id="MFK2900728.1"/>
    </source>
</evidence>
<dbReference type="RefSeq" id="WP_404547222.1">
    <property type="nucleotide sequence ID" value="NZ_JADIKJ010000010.1"/>
</dbReference>
<dbReference type="EMBL" id="JADIKJ010000010">
    <property type="protein sequence ID" value="MFK2900728.1"/>
    <property type="molecule type" value="Genomic_DNA"/>
</dbReference>